<dbReference type="Pfam" id="PF07568">
    <property type="entry name" value="HisKA_2"/>
    <property type="match status" value="1"/>
</dbReference>
<dbReference type="CDD" id="cd00130">
    <property type="entry name" value="PAS"/>
    <property type="match status" value="2"/>
</dbReference>
<dbReference type="EC" id="2.7.13.3" evidence="6"/>
<dbReference type="PANTHER" id="PTHR41523:SF8">
    <property type="entry name" value="ETHYLENE RESPONSE SENSOR PROTEIN"/>
    <property type="match status" value="1"/>
</dbReference>
<keyword evidence="12" id="KW-0418">Kinase</keyword>
<dbReference type="InterPro" id="IPR011495">
    <property type="entry name" value="Sig_transdc_His_kin_sub2_dim/P"/>
</dbReference>
<feature type="domain" description="PAC" evidence="26">
    <location>
        <begin position="402"/>
        <end position="455"/>
    </location>
</feature>
<dbReference type="Gene3D" id="3.30.450.20">
    <property type="entry name" value="PAS domain"/>
    <property type="match status" value="2"/>
</dbReference>
<feature type="coiled-coil region" evidence="21">
    <location>
        <begin position="138"/>
        <end position="208"/>
    </location>
</feature>
<dbReference type="SMART" id="SM00091">
    <property type="entry name" value="PAS"/>
    <property type="match status" value="2"/>
</dbReference>
<dbReference type="SMART" id="SM00065">
    <property type="entry name" value="GAF"/>
    <property type="match status" value="1"/>
</dbReference>
<keyword evidence="9 22" id="KW-0812">Transmembrane</keyword>
<evidence type="ECO:0000259" key="23">
    <source>
        <dbReference type="PROSITE" id="PS50046"/>
    </source>
</evidence>
<gene>
    <name evidence="27" type="ORF">IQ217_07635</name>
</gene>
<dbReference type="Proteomes" id="UP000658720">
    <property type="component" value="Unassembled WGS sequence"/>
</dbReference>
<evidence type="ECO:0000256" key="8">
    <source>
        <dbReference type="ARBA" id="ARBA00022679"/>
    </source>
</evidence>
<evidence type="ECO:0000256" key="17">
    <source>
        <dbReference type="ARBA" id="ARBA00023012"/>
    </source>
</evidence>
<evidence type="ECO:0000256" key="6">
    <source>
        <dbReference type="ARBA" id="ARBA00012438"/>
    </source>
</evidence>
<dbReference type="SMART" id="SM00387">
    <property type="entry name" value="HATPase_c"/>
    <property type="match status" value="1"/>
</dbReference>
<evidence type="ECO:0000259" key="26">
    <source>
        <dbReference type="PROSITE" id="PS50113"/>
    </source>
</evidence>
<evidence type="ECO:0000256" key="12">
    <source>
        <dbReference type="ARBA" id="ARBA00022777"/>
    </source>
</evidence>
<keyword evidence="7" id="KW-0597">Phosphoprotein</keyword>
<evidence type="ECO:0000256" key="4">
    <source>
        <dbReference type="ARBA" id="ARBA00006402"/>
    </source>
</evidence>
<keyword evidence="19 22" id="KW-0472">Membrane</keyword>
<keyword evidence="20" id="KW-1015">Disulfide bond</keyword>
<dbReference type="Pfam" id="PF08447">
    <property type="entry name" value="PAS_3"/>
    <property type="match status" value="1"/>
</dbReference>
<keyword evidence="8" id="KW-0808">Transferase</keyword>
<dbReference type="InterPro" id="IPR001610">
    <property type="entry name" value="PAC"/>
</dbReference>
<dbReference type="PROSITE" id="PS50112">
    <property type="entry name" value="PAS"/>
    <property type="match status" value="2"/>
</dbReference>
<dbReference type="InterPro" id="IPR003594">
    <property type="entry name" value="HATPase_dom"/>
</dbReference>
<dbReference type="InterPro" id="IPR036890">
    <property type="entry name" value="HATPase_C_sf"/>
</dbReference>
<evidence type="ECO:0000256" key="18">
    <source>
        <dbReference type="ARBA" id="ARBA00023026"/>
    </source>
</evidence>
<keyword evidence="11" id="KW-0936">Ethylene signaling pathway</keyword>
<feature type="domain" description="Histidine kinase" evidence="24">
    <location>
        <begin position="655"/>
        <end position="844"/>
    </location>
</feature>
<evidence type="ECO:0000256" key="22">
    <source>
        <dbReference type="SAM" id="Phobius"/>
    </source>
</evidence>
<evidence type="ECO:0000313" key="27">
    <source>
        <dbReference type="EMBL" id="MBE9253726.1"/>
    </source>
</evidence>
<dbReference type="InterPro" id="IPR035965">
    <property type="entry name" value="PAS-like_dom_sf"/>
</dbReference>
<dbReference type="Gene3D" id="3.30.450.40">
    <property type="match status" value="1"/>
</dbReference>
<evidence type="ECO:0000259" key="25">
    <source>
        <dbReference type="PROSITE" id="PS50112"/>
    </source>
</evidence>
<keyword evidence="16" id="KW-0186">Copper</keyword>
<keyword evidence="21" id="KW-0175">Coiled coil</keyword>
<feature type="domain" description="Phytochrome chromophore attachment site" evidence="23">
    <location>
        <begin position="475"/>
        <end position="614"/>
    </location>
</feature>
<dbReference type="SMART" id="SM00086">
    <property type="entry name" value="PAC"/>
    <property type="match status" value="3"/>
</dbReference>
<dbReference type="Pfam" id="PF00989">
    <property type="entry name" value="PAS"/>
    <property type="match status" value="1"/>
</dbReference>
<dbReference type="InterPro" id="IPR000700">
    <property type="entry name" value="PAS-assoc_C"/>
</dbReference>
<evidence type="ECO:0000256" key="10">
    <source>
        <dbReference type="ARBA" id="ARBA00022741"/>
    </source>
</evidence>
<evidence type="ECO:0000256" key="14">
    <source>
        <dbReference type="ARBA" id="ARBA00022840"/>
    </source>
</evidence>
<comment type="similarity">
    <text evidence="5">Belongs to the ethylene receptor family.</text>
</comment>
<dbReference type="EMBL" id="JADEVV010000017">
    <property type="protein sequence ID" value="MBE9253726.1"/>
    <property type="molecule type" value="Genomic_DNA"/>
</dbReference>
<evidence type="ECO:0000259" key="24">
    <source>
        <dbReference type="PROSITE" id="PS50109"/>
    </source>
</evidence>
<feature type="domain" description="PAS" evidence="25">
    <location>
        <begin position="197"/>
        <end position="266"/>
    </location>
</feature>
<dbReference type="SUPFAM" id="SSF55785">
    <property type="entry name" value="PYP-like sensor domain (PAS domain)"/>
    <property type="match status" value="2"/>
</dbReference>
<evidence type="ECO:0000256" key="15">
    <source>
        <dbReference type="ARBA" id="ARBA00022989"/>
    </source>
</evidence>
<accession>A0ABR9VQV6</accession>
<dbReference type="Pfam" id="PF01590">
    <property type="entry name" value="GAF"/>
    <property type="match status" value="1"/>
</dbReference>
<dbReference type="InterPro" id="IPR003018">
    <property type="entry name" value="GAF"/>
</dbReference>
<protein>
    <recommendedName>
        <fullName evidence="6">histidine kinase</fullName>
        <ecNumber evidence="6">2.7.13.3</ecNumber>
    </recommendedName>
</protein>
<dbReference type="InterPro" id="IPR058544">
    <property type="entry name" value="ETR1_N"/>
</dbReference>
<evidence type="ECO:0000256" key="9">
    <source>
        <dbReference type="ARBA" id="ARBA00022692"/>
    </source>
</evidence>
<keyword evidence="17" id="KW-0902">Two-component regulatory system</keyword>
<comment type="similarity">
    <text evidence="4">In the N-terminal section; belongs to the phytochrome family.</text>
</comment>
<evidence type="ECO:0000256" key="1">
    <source>
        <dbReference type="ARBA" id="ARBA00000085"/>
    </source>
</evidence>
<keyword evidence="18" id="KW-0843">Virulence</keyword>
<feature type="domain" description="PAS" evidence="25">
    <location>
        <begin position="323"/>
        <end position="400"/>
    </location>
</feature>
<dbReference type="PROSITE" id="PS50046">
    <property type="entry name" value="PHYTOCHROME_2"/>
    <property type="match status" value="1"/>
</dbReference>
<dbReference type="InterPro" id="IPR000014">
    <property type="entry name" value="PAS"/>
</dbReference>
<comment type="catalytic activity">
    <reaction evidence="1">
        <text>ATP + protein L-histidine = ADP + protein N-phospho-L-histidine.</text>
        <dbReference type="EC" id="2.7.13.3"/>
    </reaction>
</comment>
<dbReference type="Gene3D" id="3.30.565.10">
    <property type="entry name" value="Histidine kinase-like ATPase, C-terminal domain"/>
    <property type="match status" value="1"/>
</dbReference>
<dbReference type="InterPro" id="IPR005467">
    <property type="entry name" value="His_kinase_dom"/>
</dbReference>
<feature type="domain" description="PAC" evidence="26">
    <location>
        <begin position="270"/>
        <end position="322"/>
    </location>
</feature>
<dbReference type="PROSITE" id="PS50113">
    <property type="entry name" value="PAC"/>
    <property type="match status" value="2"/>
</dbReference>
<evidence type="ECO:0000256" key="19">
    <source>
        <dbReference type="ARBA" id="ARBA00023136"/>
    </source>
</evidence>
<evidence type="ECO:0000256" key="3">
    <source>
        <dbReference type="ARBA" id="ARBA00004477"/>
    </source>
</evidence>
<evidence type="ECO:0000256" key="16">
    <source>
        <dbReference type="ARBA" id="ARBA00023008"/>
    </source>
</evidence>
<comment type="subcellular location">
    <subcellularLocation>
        <location evidence="3">Endoplasmic reticulum membrane</location>
        <topology evidence="3">Multi-pass membrane protein</topology>
    </subcellularLocation>
</comment>
<dbReference type="Pfam" id="PF02518">
    <property type="entry name" value="HATPase_c"/>
    <property type="match status" value="1"/>
</dbReference>
<keyword evidence="14" id="KW-0067">ATP-binding</keyword>
<keyword evidence="13" id="KW-0256">Endoplasmic reticulum</keyword>
<evidence type="ECO:0000256" key="21">
    <source>
        <dbReference type="SAM" id="Coils"/>
    </source>
</evidence>
<evidence type="ECO:0000256" key="7">
    <source>
        <dbReference type="ARBA" id="ARBA00022553"/>
    </source>
</evidence>
<comment type="caution">
    <text evidence="27">The sequence shown here is derived from an EMBL/GenBank/DDBJ whole genome shotgun (WGS) entry which is preliminary data.</text>
</comment>
<comment type="cofactor">
    <cofactor evidence="2">
        <name>Cu cation</name>
        <dbReference type="ChEBI" id="CHEBI:23378"/>
    </cofactor>
</comment>
<evidence type="ECO:0000313" key="28">
    <source>
        <dbReference type="Proteomes" id="UP000658720"/>
    </source>
</evidence>
<dbReference type="SUPFAM" id="SSF55781">
    <property type="entry name" value="GAF domain-like"/>
    <property type="match status" value="1"/>
</dbReference>
<organism evidence="27 28">
    <name type="scientific">Synechocystis salina LEGE 00031</name>
    <dbReference type="NCBI Taxonomy" id="1828736"/>
    <lineage>
        <taxon>Bacteria</taxon>
        <taxon>Bacillati</taxon>
        <taxon>Cyanobacteriota</taxon>
        <taxon>Cyanophyceae</taxon>
        <taxon>Synechococcales</taxon>
        <taxon>Merismopediaceae</taxon>
        <taxon>Synechocystis</taxon>
    </lineage>
</organism>
<evidence type="ECO:0000256" key="5">
    <source>
        <dbReference type="ARBA" id="ARBA00009842"/>
    </source>
</evidence>
<reference evidence="27 28" key="1">
    <citation type="submission" date="2020-10" db="EMBL/GenBank/DDBJ databases">
        <authorList>
            <person name="Castelo-Branco R."/>
            <person name="Eusebio N."/>
            <person name="Adriana R."/>
            <person name="Vieira A."/>
            <person name="Brugerolle De Fraissinette N."/>
            <person name="Rezende De Castro R."/>
            <person name="Schneider M.P."/>
            <person name="Vasconcelos V."/>
            <person name="Leao P.N."/>
        </authorList>
    </citation>
    <scope>NUCLEOTIDE SEQUENCE [LARGE SCALE GENOMIC DNA]</scope>
    <source>
        <strain evidence="27 28">LEGE 00031</strain>
    </source>
</reference>
<evidence type="ECO:0000256" key="20">
    <source>
        <dbReference type="ARBA" id="ARBA00023157"/>
    </source>
</evidence>
<dbReference type="InterPro" id="IPR013655">
    <property type="entry name" value="PAS_fold_3"/>
</dbReference>
<dbReference type="PANTHER" id="PTHR41523">
    <property type="entry name" value="TWO-COMPONENT SYSTEM SENSOR PROTEIN"/>
    <property type="match status" value="1"/>
</dbReference>
<dbReference type="InterPro" id="IPR016132">
    <property type="entry name" value="Phyto_chromo_attachment"/>
</dbReference>
<proteinExistence type="inferred from homology"/>
<feature type="transmembrane region" description="Helical" evidence="22">
    <location>
        <begin position="67"/>
        <end position="87"/>
    </location>
</feature>
<dbReference type="InterPro" id="IPR029016">
    <property type="entry name" value="GAF-like_dom_sf"/>
</dbReference>
<dbReference type="SUPFAM" id="SSF55874">
    <property type="entry name" value="ATPase domain of HSP90 chaperone/DNA topoisomerase II/histidine kinase"/>
    <property type="match status" value="1"/>
</dbReference>
<dbReference type="RefSeq" id="WP_194019491.1">
    <property type="nucleotide sequence ID" value="NZ_JADEVV010000017.1"/>
</dbReference>
<feature type="transmembrane region" description="Helical" evidence="22">
    <location>
        <begin position="31"/>
        <end position="55"/>
    </location>
</feature>
<evidence type="ECO:0000256" key="2">
    <source>
        <dbReference type="ARBA" id="ARBA00001935"/>
    </source>
</evidence>
<dbReference type="Pfam" id="PF25487">
    <property type="entry name" value="ETR1_N"/>
    <property type="match status" value="1"/>
</dbReference>
<keyword evidence="28" id="KW-1185">Reference proteome</keyword>
<sequence length="844" mass="96676">MAITAFTLGDFLQANGYMPHGHCYLWQTPLVWLHVTADFFTAIAYYSIPVILLYFLRKRQDIPFPNIIFLFGAFILCCGTSHFFDIVTLWYPIYWVSGAIKASMAIASVITVSELIKIVPNALNLKSPTELASLNLALNQEIKERQTAEIALQELNNHLEKRVEDRTTQLAKINQQLEREIQDKTQAKEALEKNKDQLAQLAAIVESSQDAIISKTLDGIITSWNESAERLFGYTAEEMIGTHITKLIPEGLIIEEDLISECIRQGQRINTYETQRQRKDGSKIDVALTISPIRDEHRNVVGASKIARDITARLEVENALRESQHFIEKLANYSPQILYILDPIAWKNIYVNYQSLEILGYTPEEFKNGGTELLLDIIHGDDLSTLYENQNFWQTAQEGQILTTEYRMRHKNGSWRWLRSREVVFARDDYGQVTKVLGTAQDISDSKKQEQKLYEQGRRELLLRQITQRIRQSLDLPTIFETVVQEIRQFLGADRVVIFQFASATNFAIGDIVAESVLPSFQSLLNQTIEETCFSSNYAHKYQQGRIQAIEDIYQSTLRPCHIDFLAGLQVRANLVLPLVNDAVLWGLLCIHQCDQTRLWEPTEIDLLKQITNQFEIAIQQAILYEQAQQELASKNHLFVQLTNELQQKKVLLKEIHHRVKNNLQIMSSLLYLQFSKASPMVQKLSEEYQNRIQSMALIHEQLYRSEDLANIDFNEYLKNLTHNICQSYGFHQGDISIKLLVEQVKVPLEQSIPLGLIIQELVSNALKHAFPTAVGEISIQFTSVENHYSLQVQDNGVGVSKEIDLENTDSLGMQLIYSLTEQLQGELHYQYADGAKFALQFSI</sequence>
<keyword evidence="15 22" id="KW-1133">Transmembrane helix</keyword>
<name>A0ABR9VQV6_9SYNC</name>
<keyword evidence="10" id="KW-0547">Nucleotide-binding</keyword>
<evidence type="ECO:0000256" key="11">
    <source>
        <dbReference type="ARBA" id="ARBA00022745"/>
    </source>
</evidence>
<dbReference type="NCBIfam" id="TIGR00229">
    <property type="entry name" value="sensory_box"/>
    <property type="match status" value="2"/>
</dbReference>
<dbReference type="InterPro" id="IPR013767">
    <property type="entry name" value="PAS_fold"/>
</dbReference>
<evidence type="ECO:0000256" key="13">
    <source>
        <dbReference type="ARBA" id="ARBA00022824"/>
    </source>
</evidence>
<dbReference type="PROSITE" id="PS50109">
    <property type="entry name" value="HIS_KIN"/>
    <property type="match status" value="1"/>
</dbReference>